<evidence type="ECO:0000313" key="1">
    <source>
        <dbReference type="EMBL" id="CAG8790793.1"/>
    </source>
</evidence>
<gene>
    <name evidence="1" type="ORF">RFULGI_LOCUS16726</name>
</gene>
<protein>
    <submittedName>
        <fullName evidence="1">1497_t:CDS:1</fullName>
    </submittedName>
</protein>
<dbReference type="AlphaFoldDB" id="A0A9N9JRR4"/>
<name>A0A9N9JRR4_9GLOM</name>
<reference evidence="1" key="1">
    <citation type="submission" date="2021-06" db="EMBL/GenBank/DDBJ databases">
        <authorList>
            <person name="Kallberg Y."/>
            <person name="Tangrot J."/>
            <person name="Rosling A."/>
        </authorList>
    </citation>
    <scope>NUCLEOTIDE SEQUENCE</scope>
    <source>
        <strain evidence="1">IN212</strain>
    </source>
</reference>
<dbReference type="Proteomes" id="UP000789396">
    <property type="component" value="Unassembled WGS sequence"/>
</dbReference>
<comment type="caution">
    <text evidence="1">The sequence shown here is derived from an EMBL/GenBank/DDBJ whole genome shotgun (WGS) entry which is preliminary data.</text>
</comment>
<evidence type="ECO:0000313" key="2">
    <source>
        <dbReference type="Proteomes" id="UP000789396"/>
    </source>
</evidence>
<feature type="non-terminal residue" evidence="1">
    <location>
        <position position="1"/>
    </location>
</feature>
<dbReference type="EMBL" id="CAJVPZ010061057">
    <property type="protein sequence ID" value="CAG8790793.1"/>
    <property type="molecule type" value="Genomic_DNA"/>
</dbReference>
<accession>A0A9N9JRR4</accession>
<keyword evidence="2" id="KW-1185">Reference proteome</keyword>
<sequence>MPRPNKRKQHTSKLSRKKGHFISENKIVLDVDIVQEELPQDEYEMVLDVDIKEILQVEPIQEITITQEKPIEVKRNRAPYTRLSRTTAWRRKQKVEVSSNIEASP</sequence>
<proteinExistence type="predicted"/>
<organism evidence="1 2">
    <name type="scientific">Racocetra fulgida</name>
    <dbReference type="NCBI Taxonomy" id="60492"/>
    <lineage>
        <taxon>Eukaryota</taxon>
        <taxon>Fungi</taxon>
        <taxon>Fungi incertae sedis</taxon>
        <taxon>Mucoromycota</taxon>
        <taxon>Glomeromycotina</taxon>
        <taxon>Glomeromycetes</taxon>
        <taxon>Diversisporales</taxon>
        <taxon>Gigasporaceae</taxon>
        <taxon>Racocetra</taxon>
    </lineage>
</organism>
<feature type="non-terminal residue" evidence="1">
    <location>
        <position position="105"/>
    </location>
</feature>